<keyword evidence="3" id="KW-1185">Reference proteome</keyword>
<feature type="compositionally biased region" description="Polar residues" evidence="1">
    <location>
        <begin position="483"/>
        <end position="493"/>
    </location>
</feature>
<feature type="compositionally biased region" description="Basic residues" evidence="1">
    <location>
        <begin position="95"/>
        <end position="132"/>
    </location>
</feature>
<feature type="compositionally biased region" description="Basic and acidic residues" evidence="1">
    <location>
        <begin position="25"/>
        <end position="41"/>
    </location>
</feature>
<dbReference type="Proteomes" id="UP000244336">
    <property type="component" value="Chromosome 1"/>
</dbReference>
<accession>A0A2T7F232</accession>
<sequence>MHARHGAGATQQPPSVHTPPPAATSHRDGRLRGSLAGDERRSVRALQAQVLPALPQRPQQHLARRLGRRDAAAAIVVPGGEPSLLQLLRGHLRCLRQPRRRHQPHRRPSPRRRAPNRGLAARRSRQPHRRRLLPVGPHPRIARLDASPPAPQPLHQQHLRPLPVRTGTLLPLRRGDRRLQQQPHRTPAAFRRRQVAAPGPWRELLLGRNTRGVRRPQAARGPRARPQFAIRPCATVTVEAQEIAGDVSGVQLVRRWHPAGARRARGPRAACHGKLQPHRAYPSGNRPPHWARSTLPPLEQLGRGNPGRARQPHQTEDSVPLFEQLGRGNPGRARQPHQTGDSVPLFEQLGRGNPGRARQPQEPHEHRPLLQRAYRRDTGKLRRPNQTQTAQSAWKRTPRCDSRIRWGITSAGNPPSMGKQSHRGAPGQPGQERQAAEAGCHGQPAHRRHTAQPLRREAASVSLSDAEQAFWANPRRPRELQDAYQSSPEQQLAQWIHSGRPS</sequence>
<proteinExistence type="predicted"/>
<evidence type="ECO:0000313" key="2">
    <source>
        <dbReference type="EMBL" id="PUZ74138.1"/>
    </source>
</evidence>
<reference evidence="2 3" key="1">
    <citation type="submission" date="2018-04" db="EMBL/GenBank/DDBJ databases">
        <title>WGS assembly of Panicum hallii var. hallii HAL2.</title>
        <authorList>
            <person name="Lovell J."/>
            <person name="Jenkins J."/>
            <person name="Lowry D."/>
            <person name="Mamidi S."/>
            <person name="Sreedasyam A."/>
            <person name="Weng X."/>
            <person name="Barry K."/>
            <person name="Bonette J."/>
            <person name="Campitelli B."/>
            <person name="Daum C."/>
            <person name="Gordon S."/>
            <person name="Gould B."/>
            <person name="Lipzen A."/>
            <person name="MacQueen A."/>
            <person name="Palacio-Mejia J."/>
            <person name="Plott C."/>
            <person name="Shakirov E."/>
            <person name="Shu S."/>
            <person name="Yoshinaga Y."/>
            <person name="Zane M."/>
            <person name="Rokhsar D."/>
            <person name="Grimwood J."/>
            <person name="Schmutz J."/>
            <person name="Juenger T."/>
        </authorList>
    </citation>
    <scope>NUCLEOTIDE SEQUENCE [LARGE SCALE GENOMIC DNA]</scope>
    <source>
        <strain evidence="3">cv. HAL2</strain>
    </source>
</reference>
<name>A0A2T7F232_9POAL</name>
<evidence type="ECO:0000256" key="1">
    <source>
        <dbReference type="SAM" id="MobiDB-lite"/>
    </source>
</evidence>
<evidence type="ECO:0000313" key="3">
    <source>
        <dbReference type="Proteomes" id="UP000244336"/>
    </source>
</evidence>
<dbReference type="EMBL" id="CM009749">
    <property type="protein sequence ID" value="PUZ74138.1"/>
    <property type="molecule type" value="Genomic_DNA"/>
</dbReference>
<feature type="region of interest" description="Disordered" evidence="1">
    <location>
        <begin position="1"/>
        <end position="41"/>
    </location>
</feature>
<dbReference type="Gramene" id="PUZ74138">
    <property type="protein sequence ID" value="PUZ74138"/>
    <property type="gene ID" value="GQ55_1G041500"/>
</dbReference>
<feature type="region of interest" description="Disordered" evidence="1">
    <location>
        <begin position="261"/>
        <end position="502"/>
    </location>
</feature>
<feature type="region of interest" description="Disordered" evidence="1">
    <location>
        <begin position="95"/>
        <end position="140"/>
    </location>
</feature>
<feature type="compositionally biased region" description="Basic and acidic residues" evidence="1">
    <location>
        <begin position="359"/>
        <end position="380"/>
    </location>
</feature>
<organism evidence="2 3">
    <name type="scientific">Panicum hallii var. hallii</name>
    <dbReference type="NCBI Taxonomy" id="1504633"/>
    <lineage>
        <taxon>Eukaryota</taxon>
        <taxon>Viridiplantae</taxon>
        <taxon>Streptophyta</taxon>
        <taxon>Embryophyta</taxon>
        <taxon>Tracheophyta</taxon>
        <taxon>Spermatophyta</taxon>
        <taxon>Magnoliopsida</taxon>
        <taxon>Liliopsida</taxon>
        <taxon>Poales</taxon>
        <taxon>Poaceae</taxon>
        <taxon>PACMAD clade</taxon>
        <taxon>Panicoideae</taxon>
        <taxon>Panicodae</taxon>
        <taxon>Paniceae</taxon>
        <taxon>Panicinae</taxon>
        <taxon>Panicum</taxon>
        <taxon>Panicum sect. Panicum</taxon>
    </lineage>
</organism>
<dbReference type="AlphaFoldDB" id="A0A2T7F232"/>
<protein>
    <submittedName>
        <fullName evidence="2">Uncharacterized protein</fullName>
    </submittedName>
</protein>
<feature type="compositionally biased region" description="Polar residues" evidence="1">
    <location>
        <begin position="384"/>
        <end position="394"/>
    </location>
</feature>
<gene>
    <name evidence="2" type="ORF">GQ55_1G041500</name>
</gene>